<accession>A0A4Y2BKB7</accession>
<evidence type="ECO:0000313" key="4">
    <source>
        <dbReference type="Proteomes" id="UP000499080"/>
    </source>
</evidence>
<gene>
    <name evidence="3" type="ORF">AVEN_174755_1</name>
</gene>
<reference evidence="3 4" key="1">
    <citation type="journal article" date="2019" name="Sci. Rep.">
        <title>Orb-weaving spider Araneus ventricosus genome elucidates the spidroin gene catalogue.</title>
        <authorList>
            <person name="Kono N."/>
            <person name="Nakamura H."/>
            <person name="Ohtoshi R."/>
            <person name="Moran D.A.P."/>
            <person name="Shinohara A."/>
            <person name="Yoshida Y."/>
            <person name="Fujiwara M."/>
            <person name="Mori M."/>
            <person name="Tomita M."/>
            <person name="Arakawa K."/>
        </authorList>
    </citation>
    <scope>NUCLEOTIDE SEQUENCE [LARGE SCALE GENOMIC DNA]</scope>
</reference>
<organism evidence="3 4">
    <name type="scientific">Araneus ventricosus</name>
    <name type="common">Orbweaver spider</name>
    <name type="synonym">Epeira ventricosa</name>
    <dbReference type="NCBI Taxonomy" id="182803"/>
    <lineage>
        <taxon>Eukaryota</taxon>
        <taxon>Metazoa</taxon>
        <taxon>Ecdysozoa</taxon>
        <taxon>Arthropoda</taxon>
        <taxon>Chelicerata</taxon>
        <taxon>Arachnida</taxon>
        <taxon>Araneae</taxon>
        <taxon>Araneomorphae</taxon>
        <taxon>Entelegynae</taxon>
        <taxon>Araneoidea</taxon>
        <taxon>Araneidae</taxon>
        <taxon>Araneus</taxon>
    </lineage>
</organism>
<keyword evidence="2" id="KW-1133">Transmembrane helix</keyword>
<name>A0A4Y2BKB7_ARAVE</name>
<evidence type="ECO:0000313" key="3">
    <source>
        <dbReference type="EMBL" id="GBL92488.1"/>
    </source>
</evidence>
<keyword evidence="2" id="KW-0812">Transmembrane</keyword>
<feature type="region of interest" description="Disordered" evidence="1">
    <location>
        <begin position="20"/>
        <end position="67"/>
    </location>
</feature>
<sequence>MPTPYEEEMERLRQLLFEVETDEDPDFDNEDNGPEDVLEENFSDHESFSEHDTESEENGDSGNDQVNNLELFHQKMAYSRGKQNLVGIFVLVVIILSRAYLKQKDQGKISQAL</sequence>
<evidence type="ECO:0000256" key="2">
    <source>
        <dbReference type="SAM" id="Phobius"/>
    </source>
</evidence>
<dbReference type="OrthoDB" id="6466835at2759"/>
<proteinExistence type="predicted"/>
<feature type="transmembrane region" description="Helical" evidence="2">
    <location>
        <begin position="85"/>
        <end position="101"/>
    </location>
</feature>
<dbReference type="Proteomes" id="UP000499080">
    <property type="component" value="Unassembled WGS sequence"/>
</dbReference>
<comment type="caution">
    <text evidence="3">The sequence shown here is derived from an EMBL/GenBank/DDBJ whole genome shotgun (WGS) entry which is preliminary data.</text>
</comment>
<dbReference type="EMBL" id="BGPR01000086">
    <property type="protein sequence ID" value="GBL92488.1"/>
    <property type="molecule type" value="Genomic_DNA"/>
</dbReference>
<feature type="compositionally biased region" description="Acidic residues" evidence="1">
    <location>
        <begin position="20"/>
        <end position="41"/>
    </location>
</feature>
<keyword evidence="4" id="KW-1185">Reference proteome</keyword>
<protein>
    <submittedName>
        <fullName evidence="3">Uncharacterized protein</fullName>
    </submittedName>
</protein>
<evidence type="ECO:0000256" key="1">
    <source>
        <dbReference type="SAM" id="MobiDB-lite"/>
    </source>
</evidence>
<keyword evidence="2" id="KW-0472">Membrane</keyword>
<feature type="compositionally biased region" description="Basic and acidic residues" evidence="1">
    <location>
        <begin position="42"/>
        <end position="52"/>
    </location>
</feature>
<dbReference type="AlphaFoldDB" id="A0A4Y2BKB7"/>